<dbReference type="SUPFAM" id="SSF55136">
    <property type="entry name" value="Probable bacterial effector-binding domain"/>
    <property type="match status" value="1"/>
</dbReference>
<evidence type="ECO:0000259" key="1">
    <source>
        <dbReference type="SMART" id="SM00871"/>
    </source>
</evidence>
<gene>
    <name evidence="2" type="ORF">GCM10022404_02120</name>
</gene>
<name>A0ABP7JU78_9RHOB</name>
<comment type="caution">
    <text evidence="2">The sequence shown here is derived from an EMBL/GenBank/DDBJ whole genome shotgun (WGS) entry which is preliminary data.</text>
</comment>
<dbReference type="EMBL" id="BAABDF010000001">
    <property type="protein sequence ID" value="GAA3854363.1"/>
    <property type="molecule type" value="Genomic_DNA"/>
</dbReference>
<proteinExistence type="predicted"/>
<evidence type="ECO:0000313" key="3">
    <source>
        <dbReference type="Proteomes" id="UP001399917"/>
    </source>
</evidence>
<sequence length="170" mass="18780">MLGWRKQALGRGMDEIKLTRLENRLVDQIRLAGLSRDFTWDERSEIPQIWEAFDEIAPTVAGKVPGCFYGVSYNGNPEGFSYAAAVELLEDAPVPDLFTEIPIPTQKCAVFETQGPISDFPKAMGRAVAALNADAHFAIAEGPPMVEVYDERFNPRDGIVTILIPVVERG</sequence>
<accession>A0ABP7JU78</accession>
<dbReference type="InterPro" id="IPR010499">
    <property type="entry name" value="AraC_E-bd"/>
</dbReference>
<dbReference type="Gene3D" id="3.20.80.10">
    <property type="entry name" value="Regulatory factor, effector binding domain"/>
    <property type="match status" value="1"/>
</dbReference>
<feature type="domain" description="AraC effector-binding" evidence="1">
    <location>
        <begin position="14"/>
        <end position="167"/>
    </location>
</feature>
<evidence type="ECO:0000313" key="2">
    <source>
        <dbReference type="EMBL" id="GAA3854363.1"/>
    </source>
</evidence>
<dbReference type="InterPro" id="IPR011256">
    <property type="entry name" value="Reg_factor_effector_dom_sf"/>
</dbReference>
<dbReference type="Proteomes" id="UP001399917">
    <property type="component" value="Unassembled WGS sequence"/>
</dbReference>
<dbReference type="InterPro" id="IPR029441">
    <property type="entry name" value="Cass2"/>
</dbReference>
<keyword evidence="3" id="KW-1185">Reference proteome</keyword>
<dbReference type="SMART" id="SM00871">
    <property type="entry name" value="AraC_E_bind"/>
    <property type="match status" value="1"/>
</dbReference>
<organism evidence="2 3">
    <name type="scientific">Celeribacter arenosi</name>
    <dbReference type="NCBI Taxonomy" id="792649"/>
    <lineage>
        <taxon>Bacteria</taxon>
        <taxon>Pseudomonadati</taxon>
        <taxon>Pseudomonadota</taxon>
        <taxon>Alphaproteobacteria</taxon>
        <taxon>Rhodobacterales</taxon>
        <taxon>Roseobacteraceae</taxon>
        <taxon>Celeribacter</taxon>
    </lineage>
</organism>
<protein>
    <recommendedName>
        <fullName evidence="1">AraC effector-binding domain-containing protein</fullName>
    </recommendedName>
</protein>
<dbReference type="Pfam" id="PF14526">
    <property type="entry name" value="Cass2"/>
    <property type="match status" value="1"/>
</dbReference>
<reference evidence="3" key="1">
    <citation type="journal article" date="2019" name="Int. J. Syst. Evol. Microbiol.">
        <title>The Global Catalogue of Microorganisms (GCM) 10K type strain sequencing project: providing services to taxonomists for standard genome sequencing and annotation.</title>
        <authorList>
            <consortium name="The Broad Institute Genomics Platform"/>
            <consortium name="The Broad Institute Genome Sequencing Center for Infectious Disease"/>
            <person name="Wu L."/>
            <person name="Ma J."/>
        </authorList>
    </citation>
    <scope>NUCLEOTIDE SEQUENCE [LARGE SCALE GENOMIC DNA]</scope>
    <source>
        <strain evidence="3">JCM 17190</strain>
    </source>
</reference>